<dbReference type="KEGG" id="pvac:HC248_00357"/>
<evidence type="ECO:0000313" key="1">
    <source>
        <dbReference type="EMBL" id="QJC55094.1"/>
    </source>
</evidence>
<proteinExistence type="predicted"/>
<keyword evidence="2" id="KW-1185">Reference proteome</keyword>
<evidence type="ECO:0000313" key="2">
    <source>
        <dbReference type="Proteomes" id="UP000502041"/>
    </source>
</evidence>
<protein>
    <submittedName>
        <fullName evidence="1">Uncharacterized protein</fullName>
    </submittedName>
</protein>
<gene>
    <name evidence="1" type="ORF">HC248_00357</name>
</gene>
<dbReference type="Proteomes" id="UP000502041">
    <property type="component" value="Chromosome"/>
</dbReference>
<accession>A0A6H2H668</accession>
<reference evidence="1 2" key="1">
    <citation type="submission" date="2020-04" db="EMBL/GenBank/DDBJ databases">
        <title>Complete genome of a Psychrophilic, Marine, Gas Vacuolate Bacterium Polaromonas vacuolata KCTC 22033T.</title>
        <authorList>
            <person name="Hwang K."/>
            <person name="Kim K.M."/>
        </authorList>
    </citation>
    <scope>NUCLEOTIDE SEQUENCE [LARGE SCALE GENOMIC DNA]</scope>
    <source>
        <strain evidence="1 2">KCTC 22033</strain>
    </source>
</reference>
<dbReference type="AlphaFoldDB" id="A0A6H2H668"/>
<sequence length="634" mass="69828">MQPSRPGLPCSHTPALVFLHPHTLDNQNSQPTAVTVAVTVSTTPSLVSTKIRAHVLVPQALTKRQVKRVELDSTGRISSSAQFYPTQTYPLKSEKNVLWISSNSSDMGDSKAVCEIAVCDTSNASMAKAIEALQKRIDHDTETTSVLLVDSYKSDLPLLYAAAVRASSSASALHMLSLFFENIITADLPAAVVTEKANTIVDIFFIVLAGQNKKMISSVLSYLNLFLKTPLWNSVTHLTVNEFILERLLKITPILAAQLSDPECYPSAIELLTFVASTSNAHAGQVLSVVSCDPAARLALSEALLMPDAFAYPNASGVAPIKLLSAIANQRGDFGELVSSLSNIKEKIVFAREYSCSSTHYFRLTDQFFTNILDAIKLITKTDLTLSIALLTAVVGNKSSVQACRYLAALEAKKLTDEFDKYFEILLSAAISLSSDSGTFIFASSALTVEVKRMFLGNLYQRPNLLLMDTEDKQYRDVHASNMLETFKDEARQMILQASPGAPEIELQRLTELLEISRNTTPLFVAARGFLENKIKAVIPEFFLAPIADKTDETDETDKAGVMAYATLRQEYFVLYDTFLRNPEAEITPAFIQEELLRMATFPPDMKDVLKFLFSTYASQAIFKNTSILLDSKK</sequence>
<dbReference type="RefSeq" id="WP_168921011.1">
    <property type="nucleotide sequence ID" value="NZ_CP051461.1"/>
</dbReference>
<name>A0A6H2H668_9BURK</name>
<organism evidence="1 2">
    <name type="scientific">Polaromonas vacuolata</name>
    <dbReference type="NCBI Taxonomy" id="37448"/>
    <lineage>
        <taxon>Bacteria</taxon>
        <taxon>Pseudomonadati</taxon>
        <taxon>Pseudomonadota</taxon>
        <taxon>Betaproteobacteria</taxon>
        <taxon>Burkholderiales</taxon>
        <taxon>Comamonadaceae</taxon>
        <taxon>Polaromonas</taxon>
    </lineage>
</organism>
<dbReference type="EMBL" id="CP051461">
    <property type="protein sequence ID" value="QJC55094.1"/>
    <property type="molecule type" value="Genomic_DNA"/>
</dbReference>